<dbReference type="Gene3D" id="3.40.50.720">
    <property type="entry name" value="NAD(P)-binding Rossmann-like Domain"/>
    <property type="match status" value="1"/>
</dbReference>
<reference evidence="2" key="1">
    <citation type="submission" date="2018-05" db="EMBL/GenBank/DDBJ databases">
        <authorList>
            <person name="Lanie J.A."/>
            <person name="Ng W.-L."/>
            <person name="Kazmierczak K.M."/>
            <person name="Andrzejewski T.M."/>
            <person name="Davidsen T.M."/>
            <person name="Wayne K.J."/>
            <person name="Tettelin H."/>
            <person name="Glass J.I."/>
            <person name="Rusch D."/>
            <person name="Podicherti R."/>
            <person name="Tsui H.-C.T."/>
            <person name="Winkler M.E."/>
        </authorList>
    </citation>
    <scope>NUCLEOTIDE SEQUENCE</scope>
</reference>
<evidence type="ECO:0000313" key="2">
    <source>
        <dbReference type="EMBL" id="SUZ81726.1"/>
    </source>
</evidence>
<dbReference type="SUPFAM" id="SSF51735">
    <property type="entry name" value="NAD(P)-binding Rossmann-fold domains"/>
    <property type="match status" value="1"/>
</dbReference>
<dbReference type="PRINTS" id="PR00080">
    <property type="entry name" value="SDRFAMILY"/>
</dbReference>
<sequence>MEHTTESHLAGKVALVTGGSRGIGKAIAGCLAGAGAKVMITSRKAEACEATVAELAAETGGDLAYEAGNVGRVEDMERVIGATIGTFGALDILVNNAATNPYAGPTIDVDLPRWQKTLDVNLTAPLAWIQFCWNAWMKEHGGNIVNISSVGAFHTNQILGTYDITKSALLHLTRQLAAELAPGVRVNAVCPGLVKTDFARALWADGRGDEVAQGYPLKRLGEPEDIAQAVLFLASDASSWITGQEIVADGGGEVGFPHG</sequence>
<evidence type="ECO:0000256" key="1">
    <source>
        <dbReference type="ARBA" id="ARBA00006484"/>
    </source>
</evidence>
<dbReference type="FunFam" id="3.40.50.720:FF:000084">
    <property type="entry name" value="Short-chain dehydrogenase reductase"/>
    <property type="match status" value="1"/>
</dbReference>
<proteinExistence type="inferred from homology"/>
<dbReference type="PANTHER" id="PTHR43943:SF2">
    <property type="entry name" value="DEHYDROGENASE_REDUCTASE 4"/>
    <property type="match status" value="1"/>
</dbReference>
<protein>
    <recommendedName>
        <fullName evidence="3">3-oxoacyl-ACP reductase</fullName>
    </recommendedName>
</protein>
<accession>A0A381QQT2</accession>
<dbReference type="NCBIfam" id="NF005559">
    <property type="entry name" value="PRK07231.1"/>
    <property type="match status" value="1"/>
</dbReference>
<evidence type="ECO:0008006" key="3">
    <source>
        <dbReference type="Google" id="ProtNLM"/>
    </source>
</evidence>
<dbReference type="Pfam" id="PF13561">
    <property type="entry name" value="adh_short_C2"/>
    <property type="match status" value="1"/>
</dbReference>
<name>A0A381QQT2_9ZZZZ</name>
<dbReference type="InterPro" id="IPR002347">
    <property type="entry name" value="SDR_fam"/>
</dbReference>
<dbReference type="PRINTS" id="PR00081">
    <property type="entry name" value="GDHRDH"/>
</dbReference>
<organism evidence="2">
    <name type="scientific">marine metagenome</name>
    <dbReference type="NCBI Taxonomy" id="408172"/>
    <lineage>
        <taxon>unclassified sequences</taxon>
        <taxon>metagenomes</taxon>
        <taxon>ecological metagenomes</taxon>
    </lineage>
</organism>
<dbReference type="AlphaFoldDB" id="A0A381QQT2"/>
<comment type="similarity">
    <text evidence="1">Belongs to the short-chain dehydrogenases/reductases (SDR) family.</text>
</comment>
<dbReference type="CDD" id="cd05233">
    <property type="entry name" value="SDR_c"/>
    <property type="match status" value="1"/>
</dbReference>
<dbReference type="EMBL" id="UINC01001480">
    <property type="protein sequence ID" value="SUZ81726.1"/>
    <property type="molecule type" value="Genomic_DNA"/>
</dbReference>
<gene>
    <name evidence="2" type="ORF">METZ01_LOCUS34580</name>
</gene>
<dbReference type="InterPro" id="IPR036291">
    <property type="entry name" value="NAD(P)-bd_dom_sf"/>
</dbReference>
<dbReference type="PANTHER" id="PTHR43943">
    <property type="entry name" value="DEHYDROGENASE/REDUCTASE (SDR FAMILY) MEMBER 4"/>
    <property type="match status" value="1"/>
</dbReference>